<evidence type="ECO:0000256" key="2">
    <source>
        <dbReference type="PIRSR" id="PIRSR001359-2"/>
    </source>
</evidence>
<evidence type="ECO:0000256" key="3">
    <source>
        <dbReference type="PIRSR" id="PIRSR001359-3"/>
    </source>
</evidence>
<evidence type="ECO:0000313" key="5">
    <source>
        <dbReference type="Proteomes" id="UP000285655"/>
    </source>
</evidence>
<feature type="binding site" evidence="3">
    <location>
        <position position="209"/>
    </location>
    <ligand>
        <name>Zn(2+)</name>
        <dbReference type="ChEBI" id="CHEBI:29105"/>
        <label>1</label>
        <note>catalytic</note>
    </ligand>
</feature>
<dbReference type="Proteomes" id="UP000285655">
    <property type="component" value="Unassembled WGS sequence"/>
</dbReference>
<proteinExistence type="predicted"/>
<feature type="binding site" evidence="3">
    <location>
        <position position="133"/>
    </location>
    <ligand>
        <name>Zn(2+)</name>
        <dbReference type="ChEBI" id="CHEBI:29105"/>
        <label>2</label>
    </ligand>
</feature>
<gene>
    <name evidence="4" type="ORF">C4544_00920</name>
</gene>
<dbReference type="InterPro" id="IPR000771">
    <property type="entry name" value="FBA_II"/>
</dbReference>
<feature type="binding site" evidence="3">
    <location>
        <position position="181"/>
    </location>
    <ligand>
        <name>Zn(2+)</name>
        <dbReference type="ChEBI" id="CHEBI:29105"/>
        <label>1</label>
        <note>catalytic</note>
    </ligand>
</feature>
<organism evidence="4 5">
    <name type="scientific">candidate division WS5 bacterium</name>
    <dbReference type="NCBI Taxonomy" id="2093353"/>
    <lineage>
        <taxon>Bacteria</taxon>
        <taxon>candidate division WS5</taxon>
    </lineage>
</organism>
<evidence type="ECO:0000256" key="1">
    <source>
        <dbReference type="PIRSR" id="PIRSR001359-1"/>
    </source>
</evidence>
<dbReference type="InterPro" id="IPR013785">
    <property type="entry name" value="Aldolase_TIM"/>
</dbReference>
<dbReference type="PANTHER" id="PTHR30304:SF0">
    <property type="entry name" value="D-TAGATOSE-1,6-BISPHOSPHATE ALDOLASE SUBUNIT GATY-RELATED"/>
    <property type="match status" value="1"/>
</dbReference>
<protein>
    <submittedName>
        <fullName evidence="4">Class II fructose-bisphosphate aldolase</fullName>
    </submittedName>
</protein>
<feature type="active site" description="Proton donor" evidence="1">
    <location>
        <position position="81"/>
    </location>
</feature>
<evidence type="ECO:0000313" key="4">
    <source>
        <dbReference type="EMBL" id="RJO62047.1"/>
    </source>
</evidence>
<dbReference type="SUPFAM" id="SSF51569">
    <property type="entry name" value="Aldolase"/>
    <property type="match status" value="1"/>
</dbReference>
<dbReference type="Gene3D" id="3.20.20.70">
    <property type="entry name" value="Aldolase class I"/>
    <property type="match status" value="1"/>
</dbReference>
<feature type="binding site" evidence="3">
    <location>
        <position position="82"/>
    </location>
    <ligand>
        <name>Zn(2+)</name>
        <dbReference type="ChEBI" id="CHEBI:29105"/>
        <label>1</label>
        <note>catalytic</note>
    </ligand>
</feature>
<feature type="binding site" evidence="2">
    <location>
        <begin position="210"/>
        <end position="212"/>
    </location>
    <ligand>
        <name>dihydroxyacetone phosphate</name>
        <dbReference type="ChEBI" id="CHEBI:57642"/>
    </ligand>
</feature>
<dbReference type="EMBL" id="QZJW01000005">
    <property type="protein sequence ID" value="RJO62047.1"/>
    <property type="molecule type" value="Genomic_DNA"/>
</dbReference>
<dbReference type="Pfam" id="PF01116">
    <property type="entry name" value="F_bP_aldolase"/>
    <property type="match status" value="1"/>
</dbReference>
<feature type="binding site" evidence="2">
    <location>
        <position position="182"/>
    </location>
    <ligand>
        <name>dihydroxyacetone phosphate</name>
        <dbReference type="ChEBI" id="CHEBI:57642"/>
    </ligand>
</feature>
<dbReference type="PIRSF" id="PIRSF001359">
    <property type="entry name" value="F_bP_aldolase_II"/>
    <property type="match status" value="1"/>
</dbReference>
<keyword evidence="3" id="KW-0479">Metal-binding</keyword>
<dbReference type="InterPro" id="IPR050246">
    <property type="entry name" value="Class_II_FBP_aldolase"/>
</dbReference>
<dbReference type="CDD" id="cd00947">
    <property type="entry name" value="TBP_aldolase_IIB"/>
    <property type="match status" value="1"/>
</dbReference>
<comment type="caution">
    <text evidence="4">The sequence shown here is derived from an EMBL/GenBank/DDBJ whole genome shotgun (WGS) entry which is preliminary data.</text>
</comment>
<accession>A0A419DG39</accession>
<dbReference type="NCBIfam" id="TIGR00167">
    <property type="entry name" value="cbbA"/>
    <property type="match status" value="1"/>
</dbReference>
<keyword evidence="3" id="KW-0862">Zinc</keyword>
<reference evidence="4 5" key="1">
    <citation type="journal article" date="2017" name="ISME J.">
        <title>Energy and carbon metabolisms in a deep terrestrial subsurface fluid microbial community.</title>
        <authorList>
            <person name="Momper L."/>
            <person name="Jungbluth S.P."/>
            <person name="Lee M.D."/>
            <person name="Amend J.P."/>
        </authorList>
    </citation>
    <scope>NUCLEOTIDE SEQUENCE [LARGE SCALE GENOMIC DNA]</scope>
    <source>
        <strain evidence="4">SURF_29</strain>
    </source>
</reference>
<comment type="cofactor">
    <cofactor evidence="3">
        <name>Zn(2+)</name>
        <dbReference type="ChEBI" id="CHEBI:29105"/>
    </cofactor>
    <text evidence="3">Binds 2 Zn(2+) ions per subunit. One is catalytic and the other provides a structural contribution.</text>
</comment>
<dbReference type="GO" id="GO:0008270">
    <property type="term" value="F:zinc ion binding"/>
    <property type="evidence" value="ECO:0007669"/>
    <property type="project" value="InterPro"/>
</dbReference>
<feature type="binding site" evidence="3">
    <location>
        <position position="103"/>
    </location>
    <ligand>
        <name>Zn(2+)</name>
        <dbReference type="ChEBI" id="CHEBI:29105"/>
        <label>2</label>
    </ligand>
</feature>
<name>A0A419DG39_9BACT</name>
<dbReference type="AlphaFoldDB" id="A0A419DG39"/>
<dbReference type="PANTHER" id="PTHR30304">
    <property type="entry name" value="D-TAGATOSE-1,6-BISPHOSPHATE ALDOLASE"/>
    <property type="match status" value="1"/>
</dbReference>
<feature type="binding site" evidence="2">
    <location>
        <begin position="231"/>
        <end position="234"/>
    </location>
    <ligand>
        <name>dihydroxyacetone phosphate</name>
        <dbReference type="ChEBI" id="CHEBI:57642"/>
    </ligand>
</feature>
<sequence length="282" mass="30701">MIVSAKELLGKARDGKYAIGAFNSSTLEITKGILQAAAETKMPVIIETSEGEANFEGYQVFADTVRDISEELGIDVAINLDHGKSLESVKYAIASGYSSVHLDGSSLEKKDNIDLTKKVVQYAHLHNVSVEGELGYIGGSSEVHKDELPKDEIKFTDPNEAVEYIKETGVDIFAGSYGNIHGMYKDEPKLYIGIIQKISQASGIPLSLHGGSGIPEDQIRAAIQAGICKININTEIRQAYREALDNTLKGKNAEIVPYKYLPEVINAVKEVVKKKIILFSGK</sequence>
<dbReference type="GO" id="GO:0016832">
    <property type="term" value="F:aldehyde-lyase activity"/>
    <property type="evidence" value="ECO:0007669"/>
    <property type="project" value="InterPro"/>
</dbReference>
<dbReference type="GO" id="GO:0005975">
    <property type="term" value="P:carbohydrate metabolic process"/>
    <property type="evidence" value="ECO:0007669"/>
    <property type="project" value="InterPro"/>
</dbReference>